<dbReference type="Proteomes" id="UP000004968">
    <property type="component" value="Unassembled WGS sequence"/>
</dbReference>
<name>D3AU72_9FIRM</name>
<evidence type="ECO:0000313" key="1">
    <source>
        <dbReference type="EMBL" id="EFC94633.1"/>
    </source>
</evidence>
<comment type="caution">
    <text evidence="1">The sequence shown here is derived from an EMBL/GenBank/DDBJ whole genome shotgun (WGS) entry which is preliminary data.</text>
</comment>
<accession>D3AU72</accession>
<evidence type="ECO:0008006" key="3">
    <source>
        <dbReference type="Google" id="ProtNLM"/>
    </source>
</evidence>
<protein>
    <recommendedName>
        <fullName evidence="3">DNA topoisomerase III</fullName>
    </recommendedName>
</protein>
<dbReference type="EMBL" id="ACIO01001005">
    <property type="protein sequence ID" value="EFC94633.1"/>
    <property type="molecule type" value="Genomic_DNA"/>
</dbReference>
<dbReference type="HOGENOM" id="CLU_3117697_0_0_9"/>
<dbReference type="AlphaFoldDB" id="D3AU72"/>
<gene>
    <name evidence="1" type="ORF">CLOSTHATH_07186</name>
</gene>
<organism evidence="1 2">
    <name type="scientific">Hungatella hathewayi DSM 13479</name>
    <dbReference type="NCBI Taxonomy" id="566550"/>
    <lineage>
        <taxon>Bacteria</taxon>
        <taxon>Bacillati</taxon>
        <taxon>Bacillota</taxon>
        <taxon>Clostridia</taxon>
        <taxon>Lachnospirales</taxon>
        <taxon>Lachnospiraceae</taxon>
        <taxon>Hungatella</taxon>
    </lineage>
</organism>
<proteinExistence type="predicted"/>
<sequence>MVSALLKDGRVRVTGLYSEKTGKTYDATVVLEDDGQYANFKLEFDQRKGGSR</sequence>
<evidence type="ECO:0000313" key="2">
    <source>
        <dbReference type="Proteomes" id="UP000004968"/>
    </source>
</evidence>
<reference evidence="1 2" key="1">
    <citation type="submission" date="2010-01" db="EMBL/GenBank/DDBJ databases">
        <authorList>
            <person name="Weinstock G."/>
            <person name="Sodergren E."/>
            <person name="Clifton S."/>
            <person name="Fulton L."/>
            <person name="Fulton B."/>
            <person name="Courtney L."/>
            <person name="Fronick C."/>
            <person name="Harrison M."/>
            <person name="Strong C."/>
            <person name="Farmer C."/>
            <person name="Delahaunty K."/>
            <person name="Markovic C."/>
            <person name="Hall O."/>
            <person name="Minx P."/>
            <person name="Tomlinson C."/>
            <person name="Mitreva M."/>
            <person name="Nelson J."/>
            <person name="Hou S."/>
            <person name="Wollam A."/>
            <person name="Pepin K.H."/>
            <person name="Johnson M."/>
            <person name="Bhonagiri V."/>
            <person name="Nash W.E."/>
            <person name="Warren W."/>
            <person name="Chinwalla A."/>
            <person name="Mardis E.R."/>
            <person name="Wilson R.K."/>
        </authorList>
    </citation>
    <scope>NUCLEOTIDE SEQUENCE [LARGE SCALE GENOMIC DNA]</scope>
    <source>
        <strain evidence="1 2">DSM 13479</strain>
    </source>
</reference>